<evidence type="ECO:0000256" key="6">
    <source>
        <dbReference type="ARBA" id="ARBA00066150"/>
    </source>
</evidence>
<dbReference type="InterPro" id="IPR000156">
    <property type="entry name" value="Ran_bind_dom"/>
</dbReference>
<evidence type="ECO:0000256" key="8">
    <source>
        <dbReference type="ARBA" id="ARBA00081162"/>
    </source>
</evidence>
<proteinExistence type="inferred from homology"/>
<dbReference type="InterPro" id="IPR045255">
    <property type="entry name" value="RanBP1-like"/>
</dbReference>
<dbReference type="SUPFAM" id="SSF50729">
    <property type="entry name" value="PH domain-like"/>
    <property type="match status" value="1"/>
</dbReference>
<feature type="compositionally biased region" description="Basic and acidic residues" evidence="9">
    <location>
        <begin position="164"/>
        <end position="173"/>
    </location>
</feature>
<dbReference type="FunFam" id="2.30.29.30:FF:000824">
    <property type="entry name" value="Ran-specific GTPase-activating protein"/>
    <property type="match status" value="1"/>
</dbReference>
<dbReference type="Pfam" id="PF00638">
    <property type="entry name" value="Ran_BP1"/>
    <property type="match status" value="1"/>
</dbReference>
<evidence type="ECO:0000256" key="3">
    <source>
        <dbReference type="ARBA" id="ARBA00022990"/>
    </source>
</evidence>
<dbReference type="GO" id="GO:0005096">
    <property type="term" value="F:GTPase activator activity"/>
    <property type="evidence" value="ECO:0007669"/>
    <property type="project" value="UniProtKB-KW"/>
</dbReference>
<keyword evidence="2" id="KW-0597">Phosphoprotein</keyword>
<feature type="domain" description="RanBD1" evidence="10">
    <location>
        <begin position="13"/>
        <end position="151"/>
    </location>
</feature>
<keyword evidence="3" id="KW-0007">Acetylation</keyword>
<comment type="subunit">
    <text evidence="6">Interacts with RAN (via C-terminus of GTP-bound form) but not with GDP-bound RAN. Identified in a complex composed of RAN, RANGAP1 and RANBP1. Identified in a complex that contains TNPO1, RAN and RANBP1. Identified in a complex that contains CSE1L, KPNA2, RAN and RANBP1. Identified in a complex with nucleotide-free RAN and RCC1.</text>
</comment>
<accession>A0A3Q0KK56</accession>
<reference evidence="11" key="1">
    <citation type="journal article" date="2012" name="PLoS Negl. Trop. Dis.">
        <title>A systematically improved high quality genome and transcriptome of the human blood fluke Schistosoma mansoni.</title>
        <authorList>
            <person name="Protasio A.V."/>
            <person name="Tsai I.J."/>
            <person name="Babbage A."/>
            <person name="Nichol S."/>
            <person name="Hunt M."/>
            <person name="Aslett M.A."/>
            <person name="De Silva N."/>
            <person name="Velarde G.S."/>
            <person name="Anderson T.J."/>
            <person name="Clark R.C."/>
            <person name="Davidson C."/>
            <person name="Dillon G.P."/>
            <person name="Holroyd N.E."/>
            <person name="LoVerde P.T."/>
            <person name="Lloyd C."/>
            <person name="McQuillan J."/>
            <person name="Oliveira G."/>
            <person name="Otto T.D."/>
            <person name="Parker-Manuel S.J."/>
            <person name="Quail M.A."/>
            <person name="Wilson R.A."/>
            <person name="Zerlotini A."/>
            <person name="Dunne D.W."/>
            <person name="Berriman M."/>
        </authorList>
    </citation>
    <scope>NUCLEOTIDE SEQUENCE [LARGE SCALE GENOMIC DNA]</scope>
    <source>
        <strain evidence="11">Puerto Rican</strain>
    </source>
</reference>
<evidence type="ECO:0000256" key="4">
    <source>
        <dbReference type="ARBA" id="ARBA00056716"/>
    </source>
</evidence>
<feature type="region of interest" description="Disordered" evidence="9">
    <location>
        <begin position="152"/>
        <end position="173"/>
    </location>
</feature>
<evidence type="ECO:0000259" key="10">
    <source>
        <dbReference type="PROSITE" id="PS50196"/>
    </source>
</evidence>
<evidence type="ECO:0000256" key="7">
    <source>
        <dbReference type="ARBA" id="ARBA00067380"/>
    </source>
</evidence>
<dbReference type="GO" id="GO:0006913">
    <property type="term" value="P:nucleocytoplasmic transport"/>
    <property type="evidence" value="ECO:0007669"/>
    <property type="project" value="InterPro"/>
</dbReference>
<evidence type="ECO:0000256" key="1">
    <source>
        <dbReference type="ARBA" id="ARBA00022468"/>
    </source>
</evidence>
<dbReference type="InterPro" id="IPR011993">
    <property type="entry name" value="PH-like_dom_sf"/>
</dbReference>
<dbReference type="GO" id="GO:0005737">
    <property type="term" value="C:cytoplasm"/>
    <property type="evidence" value="ECO:0007669"/>
    <property type="project" value="TreeGrafter"/>
</dbReference>
<dbReference type="SMART" id="SM00160">
    <property type="entry name" value="RanBD"/>
    <property type="match status" value="1"/>
</dbReference>
<keyword evidence="11" id="KW-1185">Reference proteome</keyword>
<organism evidence="11 12">
    <name type="scientific">Schistosoma mansoni</name>
    <name type="common">Blood fluke</name>
    <dbReference type="NCBI Taxonomy" id="6183"/>
    <lineage>
        <taxon>Eukaryota</taxon>
        <taxon>Metazoa</taxon>
        <taxon>Spiralia</taxon>
        <taxon>Lophotrochozoa</taxon>
        <taxon>Platyhelminthes</taxon>
        <taxon>Trematoda</taxon>
        <taxon>Digenea</taxon>
        <taxon>Strigeidida</taxon>
        <taxon>Schistosomatoidea</taxon>
        <taxon>Schistosomatidae</taxon>
        <taxon>Schistosoma</taxon>
    </lineage>
</organism>
<evidence type="ECO:0000313" key="12">
    <source>
        <dbReference type="WBParaSite" id="Smp_115290.1"/>
    </source>
</evidence>
<comment type="function">
    <text evidence="4">Plays a role in RAN-dependent nucleocytoplasmic transport. Alleviates the TNPO1-dependent inhibition of RAN GTPase activity and mediates the dissociation of RAN from proteins involved in transport into the nucleus. Induces a conformation change in the complex formed by XPO1 and RAN that triggers the release of the nuclear export signal of cargo proteins. Promotes the disassembly of the complex formed by RAN and importin beta. Promotes dissociation of RAN from a complex with KPNA2 and CSE1L. Required for normal mitotic spindle assembly and normal progress through mitosis via its effect on RAN. Does not increase the RAN GTPase activity by itself, but increases GTP hydrolysis mediated by RANGAP1. Inhibits RCC1-dependent exchange of RAN-bound GDP by GTP.</text>
</comment>
<dbReference type="PANTHER" id="PTHR23138">
    <property type="entry name" value="RAN BINDING PROTEIN"/>
    <property type="match status" value="1"/>
</dbReference>
<dbReference type="InParanoid" id="A0A3Q0KK56"/>
<evidence type="ECO:0000256" key="9">
    <source>
        <dbReference type="SAM" id="MobiDB-lite"/>
    </source>
</evidence>
<dbReference type="Proteomes" id="UP000008854">
    <property type="component" value="Unassembled WGS sequence"/>
</dbReference>
<dbReference type="PANTHER" id="PTHR23138:SF94">
    <property type="entry name" value="RAN BINDING PROTEIN 1"/>
    <property type="match status" value="1"/>
</dbReference>
<sequence length="205" mass="23536">MHSVSEHEDPDPYFEPVITLPPLTVCSSEENEECLFKQRAQLFRFDTIEDPPEWKERGVGVLKILRNRTSGCYRLLMRRDRTYKVCANHYLLKNMYLRPNCSSSRAFVWSTTADFADEVVKPELLGVRYANSTYAEEFRKVFEEGCQATDEKLSDNRPSIESTYSDKEDKTDDIGTLSNSVKECLNITTPDTNSPVYCSSIKTDA</sequence>
<name>A0A3Q0KK56_SCHMA</name>
<dbReference type="WBParaSite" id="Smp_115290.1">
    <property type="protein sequence ID" value="Smp_115290.1"/>
    <property type="gene ID" value="Smp_115290"/>
</dbReference>
<dbReference type="STRING" id="6183.A0A3Q0KK56"/>
<dbReference type="GO" id="GO:0005643">
    <property type="term" value="C:nuclear pore"/>
    <property type="evidence" value="ECO:0007669"/>
    <property type="project" value="TreeGrafter"/>
</dbReference>
<comment type="similarity">
    <text evidence="5">Belongs to the RANBP1 family.</text>
</comment>
<dbReference type="PROSITE" id="PS50196">
    <property type="entry name" value="RANBD1"/>
    <property type="match status" value="1"/>
</dbReference>
<dbReference type="ExpressionAtlas" id="A0A3Q0KK56">
    <property type="expression patterns" value="baseline"/>
</dbReference>
<dbReference type="InterPro" id="IPR045256">
    <property type="entry name" value="RanBP1_RanBD"/>
</dbReference>
<evidence type="ECO:0000256" key="5">
    <source>
        <dbReference type="ARBA" id="ARBA00061276"/>
    </source>
</evidence>
<evidence type="ECO:0000313" key="11">
    <source>
        <dbReference type="Proteomes" id="UP000008854"/>
    </source>
</evidence>
<dbReference type="AlphaFoldDB" id="A0A3Q0KK56"/>
<protein>
    <recommendedName>
        <fullName evidence="7">Ran-specific GTPase-activating protein</fullName>
    </recommendedName>
    <alternativeName>
        <fullName evidence="8">Ran-binding protein 1</fullName>
    </alternativeName>
</protein>
<dbReference type="Gene3D" id="2.30.29.30">
    <property type="entry name" value="Pleckstrin-homology domain (PH domain)/Phosphotyrosine-binding domain (PTB)"/>
    <property type="match status" value="1"/>
</dbReference>
<keyword evidence="1" id="KW-0343">GTPase activation</keyword>
<dbReference type="CDD" id="cd13179">
    <property type="entry name" value="RanBD_RanBP1"/>
    <property type="match status" value="1"/>
</dbReference>
<evidence type="ECO:0000256" key="2">
    <source>
        <dbReference type="ARBA" id="ARBA00022553"/>
    </source>
</evidence>
<reference evidence="12" key="2">
    <citation type="submission" date="2018-12" db="UniProtKB">
        <authorList>
            <consortium name="WormBaseParasite"/>
        </authorList>
    </citation>
    <scope>IDENTIFICATION</scope>
    <source>
        <strain evidence="12">Puerto Rican</strain>
    </source>
</reference>